<comment type="catalytic activity">
    <reaction evidence="1">
        <text>beta-D-GlcNAc-(1-&gt;4)-Mur2Ac(oyl-L-Ala-gamma-D-Glu-L-Lys-D-Ala-D-Ala)-di-trans,octa-cis-undecaprenyl diphosphate + ATP = beta-D-GlcNAc-(1-&gt;4)-Mur2Ac(oyl-L-Ala-gamma-D-O-P-Glu-L-Lys-D-Ala-D-Ala)-di-trans,octa-cis-undecaprenyl diphosphate + ADP</text>
        <dbReference type="Rhea" id="RHEA:59488"/>
        <dbReference type="ChEBI" id="CHEBI:30616"/>
        <dbReference type="ChEBI" id="CHEBI:60033"/>
        <dbReference type="ChEBI" id="CHEBI:143132"/>
        <dbReference type="ChEBI" id="CHEBI:456216"/>
    </reaction>
</comment>
<proteinExistence type="inferred from homology"/>
<keyword evidence="1" id="KW-0067">ATP-binding</keyword>
<keyword evidence="1" id="KW-0133">Cell shape</keyword>
<accession>A0ABP9C6Y5</accession>
<evidence type="ECO:0000259" key="2">
    <source>
        <dbReference type="Pfam" id="PF08245"/>
    </source>
</evidence>
<keyword evidence="1" id="KW-0961">Cell wall biogenesis/degradation</keyword>
<protein>
    <recommendedName>
        <fullName evidence="1">Lipid II isoglutaminyl synthase (glutamine-hydrolyzing) subunit MurT</fullName>
        <ecNumber evidence="1">6.3.5.13</ecNumber>
    </recommendedName>
</protein>
<evidence type="ECO:0000259" key="3">
    <source>
        <dbReference type="Pfam" id="PF08353"/>
    </source>
</evidence>
<keyword evidence="1" id="KW-0479">Metal-binding</keyword>
<gene>
    <name evidence="1" type="primary">murT</name>
    <name evidence="4" type="ORF">GCM10023200_48640</name>
</gene>
<comment type="caution">
    <text evidence="4">The sequence shown here is derived from an EMBL/GenBank/DDBJ whole genome shotgun (WGS) entry which is preliminary data.</text>
</comment>
<dbReference type="Gene3D" id="3.40.1190.10">
    <property type="entry name" value="Mur-like, catalytic domain"/>
    <property type="match status" value="1"/>
</dbReference>
<comment type="similarity">
    <text evidence="1">Belongs to the MurCDEF family. MurT subfamily.</text>
</comment>
<dbReference type="Pfam" id="PF08245">
    <property type="entry name" value="Mur_ligase_M"/>
    <property type="match status" value="1"/>
</dbReference>
<feature type="domain" description="Mur ligase central" evidence="2">
    <location>
        <begin position="47"/>
        <end position="164"/>
    </location>
</feature>
<dbReference type="PANTHER" id="PTHR23135">
    <property type="entry name" value="MUR LIGASE FAMILY MEMBER"/>
    <property type="match status" value="1"/>
</dbReference>
<comment type="subunit">
    <text evidence="1">Forms a heterodimer with GatD.</text>
</comment>
<comment type="pathway">
    <text evidence="1">Cell wall biogenesis; peptidoglycan biosynthesis.</text>
</comment>
<evidence type="ECO:0000256" key="1">
    <source>
        <dbReference type="HAMAP-Rule" id="MF_02214"/>
    </source>
</evidence>
<feature type="binding site" evidence="1">
    <location>
        <position position="187"/>
    </location>
    <ligand>
        <name>Zn(2+)</name>
        <dbReference type="ChEBI" id="CHEBI:29105"/>
    </ligand>
</feature>
<dbReference type="Pfam" id="PF08353">
    <property type="entry name" value="MurT_C"/>
    <property type="match status" value="1"/>
</dbReference>
<dbReference type="InterPro" id="IPR013221">
    <property type="entry name" value="Mur_ligase_cen"/>
</dbReference>
<dbReference type="EMBL" id="BAABHO010000050">
    <property type="protein sequence ID" value="GAA4805482.1"/>
    <property type="molecule type" value="Genomic_DNA"/>
</dbReference>
<dbReference type="Proteomes" id="UP001500928">
    <property type="component" value="Unassembled WGS sequence"/>
</dbReference>
<dbReference type="PANTHER" id="PTHR23135:SF7">
    <property type="entry name" value="LIPID II ISOGLUTAMINYL SYNTHASE (GLUTAMINE-HYDROLYZING) SUBUNIT MURT"/>
    <property type="match status" value="1"/>
</dbReference>
<comment type="catalytic activity">
    <reaction evidence="1">
        <text>beta-D-GlcNAc-(1-&gt;4)-Mur2Ac(oyl-L-Ala-gamma-D-O-P-Glu-L-Lys-D-Ala-D-Ala)-di-trans,octa-cis-undecaprenyl diphosphate + NH4(+) = beta-D-GlcNAc-(1-&gt;4)-Mur2Ac(oyl-L-Ala-D-isoglutaminyl-L-Lys-D-Ala-D-Ala)-di-trans,octa-cis-undecaprenyl diphosphate + phosphate + H(+)</text>
        <dbReference type="Rhea" id="RHEA:57932"/>
        <dbReference type="ChEBI" id="CHEBI:15378"/>
        <dbReference type="ChEBI" id="CHEBI:28938"/>
        <dbReference type="ChEBI" id="CHEBI:43474"/>
        <dbReference type="ChEBI" id="CHEBI:62233"/>
        <dbReference type="ChEBI" id="CHEBI:143132"/>
    </reaction>
</comment>
<evidence type="ECO:0000313" key="5">
    <source>
        <dbReference type="Proteomes" id="UP001500928"/>
    </source>
</evidence>
<dbReference type="EC" id="6.3.5.13" evidence="1"/>
<feature type="binding site" evidence="1">
    <location>
        <position position="225"/>
    </location>
    <ligand>
        <name>Zn(2+)</name>
        <dbReference type="ChEBI" id="CHEBI:29105"/>
    </ligand>
</feature>
<feature type="binding site" evidence="1">
    <location>
        <position position="222"/>
    </location>
    <ligand>
        <name>Zn(2+)</name>
        <dbReference type="ChEBI" id="CHEBI:29105"/>
    </ligand>
</feature>
<dbReference type="InterPro" id="IPR013564">
    <property type="entry name" value="MurT_C"/>
</dbReference>
<dbReference type="SUPFAM" id="SSF53623">
    <property type="entry name" value="MurD-like peptide ligases, catalytic domain"/>
    <property type="match status" value="1"/>
</dbReference>
<keyword evidence="5" id="KW-1185">Reference proteome</keyword>
<keyword evidence="1 4" id="KW-0436">Ligase</keyword>
<comment type="catalytic activity">
    <reaction evidence="1">
        <text>beta-D-GlcNAc-(1-&gt;4)-Mur2Ac(oyl-L-Ala-gamma-D-Glu-L-Lys-D-Ala-D-Ala)-di-trans,octa-cis-undecaprenyl diphosphate + L-glutamine + ATP + H2O = beta-D-GlcNAc-(1-&gt;4)-Mur2Ac(oyl-L-Ala-D-isoglutaminyl-L-Lys-D-Ala-D-Ala)-di-trans,octa-cis-undecaprenyl diphosphate + L-glutamate + ADP + phosphate + H(+)</text>
        <dbReference type="Rhea" id="RHEA:57928"/>
        <dbReference type="ChEBI" id="CHEBI:15377"/>
        <dbReference type="ChEBI" id="CHEBI:15378"/>
        <dbReference type="ChEBI" id="CHEBI:29985"/>
        <dbReference type="ChEBI" id="CHEBI:30616"/>
        <dbReference type="ChEBI" id="CHEBI:43474"/>
        <dbReference type="ChEBI" id="CHEBI:58359"/>
        <dbReference type="ChEBI" id="CHEBI:60033"/>
        <dbReference type="ChEBI" id="CHEBI:62233"/>
        <dbReference type="ChEBI" id="CHEBI:456216"/>
        <dbReference type="EC" id="6.3.5.13"/>
    </reaction>
</comment>
<keyword evidence="1" id="KW-0862">Zinc</keyword>
<sequence length="434" mass="44495">MAAGRVAGGLSRLTGLGGGSVIVGRVALALDPGALAWLARGRTVVLVSGTNGKTTTSHLLAGALAGAGAVAHNASGSNMADGAVTALAARRHAPWAVLEVDELHLAEVAGATRPAAVVLLNLTRDQLDRVSEVRRTAADVRRVLDAHPTTTTVANADDPLTVWAAGTARSPVWVAAGAGWCRDTASCPRCGELLAREDGGAEVSAAGGGLAVATPTRVGWSCAPCGLARPRPAWWWEHRAPMRALAHRAVAGEAGEEATVPVRTGLPGRVNVANAVVALATAVTLGVDPERAAAGVATVREVAGRYRLSRIGRHRVRLVLVKNPAGWLAALDLLDPGRPVLVVVNDREADGRDVSWLWDLDVAPLEGRPVAVAGDRAADLGVRLSYGGVDHLTGADPLAALARLPAGEVDVLATYTAFSALRAELARAERAGAA</sequence>
<dbReference type="InterPro" id="IPR043703">
    <property type="entry name" value="Lipid_II_synth_MurT"/>
</dbReference>
<dbReference type="InterPro" id="IPR036565">
    <property type="entry name" value="Mur-like_cat_sf"/>
</dbReference>
<organism evidence="4 5">
    <name type="scientific">Actinomycetospora chlora</name>
    <dbReference type="NCBI Taxonomy" id="663608"/>
    <lineage>
        <taxon>Bacteria</taxon>
        <taxon>Bacillati</taxon>
        <taxon>Actinomycetota</taxon>
        <taxon>Actinomycetes</taxon>
        <taxon>Pseudonocardiales</taxon>
        <taxon>Pseudonocardiaceae</taxon>
        <taxon>Actinomycetospora</taxon>
    </lineage>
</organism>
<comment type="function">
    <text evidence="1">The lipid II isoglutaminyl synthase complex catalyzes the formation of alpha-D-isoglutamine in the cell wall lipid II stem peptide. The MurT subunit catalyzes the ATP-dependent amidation of D-glutamate residue of lipid II, converting it to an isoglutamine residue.</text>
</comment>
<name>A0ABP9C6Y5_9PSEU</name>
<dbReference type="GO" id="GO:0016874">
    <property type="term" value="F:ligase activity"/>
    <property type="evidence" value="ECO:0007669"/>
    <property type="project" value="UniProtKB-KW"/>
</dbReference>
<feature type="binding site" evidence="1">
    <location>
        <position position="190"/>
    </location>
    <ligand>
        <name>Zn(2+)</name>
        <dbReference type="ChEBI" id="CHEBI:29105"/>
    </ligand>
</feature>
<dbReference type="HAMAP" id="MF_02214">
    <property type="entry name" value="Lipid_II_synth_MurT"/>
    <property type="match status" value="1"/>
</dbReference>
<feature type="domain" description="Lipid II isoglutaminyl synthase (glutamine-hydrolyzing) subunit MurT C-terminal" evidence="3">
    <location>
        <begin position="320"/>
        <end position="417"/>
    </location>
</feature>
<keyword evidence="1" id="KW-0573">Peptidoglycan synthesis</keyword>
<evidence type="ECO:0000313" key="4">
    <source>
        <dbReference type="EMBL" id="GAA4805482.1"/>
    </source>
</evidence>
<feature type="active site" evidence="1">
    <location>
        <position position="353"/>
    </location>
</feature>
<reference evidence="5" key="1">
    <citation type="journal article" date="2019" name="Int. J. Syst. Evol. Microbiol.">
        <title>The Global Catalogue of Microorganisms (GCM) 10K type strain sequencing project: providing services to taxonomists for standard genome sequencing and annotation.</title>
        <authorList>
            <consortium name="The Broad Institute Genomics Platform"/>
            <consortium name="The Broad Institute Genome Sequencing Center for Infectious Disease"/>
            <person name="Wu L."/>
            <person name="Ma J."/>
        </authorList>
    </citation>
    <scope>NUCLEOTIDE SEQUENCE [LARGE SCALE GENOMIC DNA]</scope>
    <source>
        <strain evidence="5">JCM 17979</strain>
    </source>
</reference>
<keyword evidence="1" id="KW-0547">Nucleotide-binding</keyword>